<protein>
    <submittedName>
        <fullName evidence="1">Unannotated protein</fullName>
    </submittedName>
</protein>
<dbReference type="AlphaFoldDB" id="A0A6J7FPN1"/>
<name>A0A6J7FPN1_9ZZZZ</name>
<organism evidence="1">
    <name type="scientific">freshwater metagenome</name>
    <dbReference type="NCBI Taxonomy" id="449393"/>
    <lineage>
        <taxon>unclassified sequences</taxon>
        <taxon>metagenomes</taxon>
        <taxon>ecological metagenomes</taxon>
    </lineage>
</organism>
<reference evidence="1" key="1">
    <citation type="submission" date="2020-05" db="EMBL/GenBank/DDBJ databases">
        <authorList>
            <person name="Chiriac C."/>
            <person name="Salcher M."/>
            <person name="Ghai R."/>
            <person name="Kavagutti S V."/>
        </authorList>
    </citation>
    <scope>NUCLEOTIDE SEQUENCE</scope>
</reference>
<gene>
    <name evidence="1" type="ORF">UFOPK3564_00280</name>
</gene>
<evidence type="ECO:0000313" key="1">
    <source>
        <dbReference type="EMBL" id="CAB4895654.1"/>
    </source>
</evidence>
<proteinExistence type="predicted"/>
<accession>A0A6J7FPN1</accession>
<sequence length="146" mass="16602">MLLIRVRGVRLQPGDKLVRKLGCDVALDRTRHLGEPWDRRPNPFDHVLGHVREEDNADESFFVSARGLDEGWSEVPGTDQLAQRLIVGEHRNVVGKPQQPKRCPSRDQMAARQEVLDDRCGLGNRGIGTRAPDDPRELDLRVHEFL</sequence>
<dbReference type="EMBL" id="CAFBMK010000009">
    <property type="protein sequence ID" value="CAB4895654.1"/>
    <property type="molecule type" value="Genomic_DNA"/>
</dbReference>